<organism evidence="1">
    <name type="scientific">Rhizophora mucronata</name>
    <name type="common">Asiatic mangrove</name>
    <dbReference type="NCBI Taxonomy" id="61149"/>
    <lineage>
        <taxon>Eukaryota</taxon>
        <taxon>Viridiplantae</taxon>
        <taxon>Streptophyta</taxon>
        <taxon>Embryophyta</taxon>
        <taxon>Tracheophyta</taxon>
        <taxon>Spermatophyta</taxon>
        <taxon>Magnoliopsida</taxon>
        <taxon>eudicotyledons</taxon>
        <taxon>Gunneridae</taxon>
        <taxon>Pentapetalae</taxon>
        <taxon>rosids</taxon>
        <taxon>fabids</taxon>
        <taxon>Malpighiales</taxon>
        <taxon>Rhizophoraceae</taxon>
        <taxon>Rhizophora</taxon>
    </lineage>
</organism>
<dbReference type="EMBL" id="GGEC01059004">
    <property type="protein sequence ID" value="MBX39488.1"/>
    <property type="molecule type" value="Transcribed_RNA"/>
</dbReference>
<reference evidence="1" key="1">
    <citation type="submission" date="2018-02" db="EMBL/GenBank/DDBJ databases">
        <title>Rhizophora mucronata_Transcriptome.</title>
        <authorList>
            <person name="Meera S.P."/>
            <person name="Sreeshan A."/>
            <person name="Augustine A."/>
        </authorList>
    </citation>
    <scope>NUCLEOTIDE SEQUENCE</scope>
    <source>
        <tissue evidence="1">Leaf</tissue>
    </source>
</reference>
<evidence type="ECO:0000313" key="1">
    <source>
        <dbReference type="EMBL" id="MBX39488.1"/>
    </source>
</evidence>
<protein>
    <submittedName>
        <fullName evidence="1">Uncharacterized protein</fullName>
    </submittedName>
</protein>
<proteinExistence type="predicted"/>
<name>A0A2P2NAJ1_RHIMU</name>
<accession>A0A2P2NAJ1</accession>
<dbReference type="AlphaFoldDB" id="A0A2P2NAJ1"/>
<sequence>MMLDTYYHRCRPSKPIYFD</sequence>